<dbReference type="PANTHER" id="PTHR39186:SF1">
    <property type="entry name" value="DUF2071 DOMAIN-CONTAINING PROTEIN"/>
    <property type="match status" value="1"/>
</dbReference>
<name>A0ABP8Z2J2_9MICO</name>
<dbReference type="EMBL" id="BAABLP010000002">
    <property type="protein sequence ID" value="GAA4744599.1"/>
    <property type="molecule type" value="Genomic_DNA"/>
</dbReference>
<keyword evidence="2" id="KW-1185">Reference proteome</keyword>
<dbReference type="Gene3D" id="2.40.400.10">
    <property type="entry name" value="Acetoacetate decarboxylase-like"/>
    <property type="match status" value="1"/>
</dbReference>
<comment type="caution">
    <text evidence="1">The sequence shown here is derived from an EMBL/GenBank/DDBJ whole genome shotgun (WGS) entry which is preliminary data.</text>
</comment>
<proteinExistence type="predicted"/>
<gene>
    <name evidence="1" type="ORF">GCM10025783_15440</name>
</gene>
<sequence length="250" mass="28303">MTTDPEAVAHVSPPLPGRAVIQQHWADAVFLHWRVDPAEVAPWLPAGTRPDTTPDGAAWVGLIPFRLERTEFPPLPVVPWLGTFLETNVRLYAVDDRGRRSVVFRSLDAAHLLPVLAARAGLGLPYRWSRMRGERTGATVRYASERLEGRTRPRTRIAVRRSDERVEGDALADFLTARWAMHVGRFGRTRFGRTQYWRNEHEPWPLFRAELLDLRDELLADAGFPLLADRAPDSVLYSPGVSTRFSAPVR</sequence>
<dbReference type="Proteomes" id="UP001500121">
    <property type="component" value="Unassembled WGS sequence"/>
</dbReference>
<organism evidence="1 2">
    <name type="scientific">Amnibacterium soli</name>
    <dbReference type="NCBI Taxonomy" id="1282736"/>
    <lineage>
        <taxon>Bacteria</taxon>
        <taxon>Bacillati</taxon>
        <taxon>Actinomycetota</taxon>
        <taxon>Actinomycetes</taxon>
        <taxon>Micrococcales</taxon>
        <taxon>Microbacteriaceae</taxon>
        <taxon>Amnibacterium</taxon>
    </lineage>
</organism>
<dbReference type="Pfam" id="PF09844">
    <property type="entry name" value="DUF2071"/>
    <property type="match status" value="1"/>
</dbReference>
<reference evidence="2" key="1">
    <citation type="journal article" date="2019" name="Int. J. Syst. Evol. Microbiol.">
        <title>The Global Catalogue of Microorganisms (GCM) 10K type strain sequencing project: providing services to taxonomists for standard genome sequencing and annotation.</title>
        <authorList>
            <consortium name="The Broad Institute Genomics Platform"/>
            <consortium name="The Broad Institute Genome Sequencing Center for Infectious Disease"/>
            <person name="Wu L."/>
            <person name="Ma J."/>
        </authorList>
    </citation>
    <scope>NUCLEOTIDE SEQUENCE [LARGE SCALE GENOMIC DNA]</scope>
    <source>
        <strain evidence="2">JCM 19015</strain>
    </source>
</reference>
<dbReference type="InterPro" id="IPR018644">
    <property type="entry name" value="DUF2071"/>
</dbReference>
<evidence type="ECO:0000313" key="1">
    <source>
        <dbReference type="EMBL" id="GAA4744599.1"/>
    </source>
</evidence>
<evidence type="ECO:0000313" key="2">
    <source>
        <dbReference type="Proteomes" id="UP001500121"/>
    </source>
</evidence>
<protein>
    <submittedName>
        <fullName evidence="1">DUF2071 domain-containing protein</fullName>
    </submittedName>
</protein>
<dbReference type="PANTHER" id="PTHR39186">
    <property type="entry name" value="DUF2071 FAMILY PROTEIN"/>
    <property type="match status" value="1"/>
</dbReference>
<dbReference type="InterPro" id="IPR023375">
    <property type="entry name" value="ADC_dom_sf"/>
</dbReference>
<dbReference type="SUPFAM" id="SSF160104">
    <property type="entry name" value="Acetoacetate decarboxylase-like"/>
    <property type="match status" value="1"/>
</dbReference>
<dbReference type="RefSeq" id="WP_345480488.1">
    <property type="nucleotide sequence ID" value="NZ_BAABLP010000002.1"/>
</dbReference>
<accession>A0ABP8Z2J2</accession>